<organism evidence="2 3">
    <name type="scientific">Janibacter cremeus</name>
    <dbReference type="NCBI Taxonomy" id="1285192"/>
    <lineage>
        <taxon>Bacteria</taxon>
        <taxon>Bacillati</taxon>
        <taxon>Actinomycetota</taxon>
        <taxon>Actinomycetes</taxon>
        <taxon>Micrococcales</taxon>
        <taxon>Intrasporangiaceae</taxon>
        <taxon>Janibacter</taxon>
    </lineage>
</organism>
<dbReference type="Pfam" id="PF00300">
    <property type="entry name" value="His_Phos_1"/>
    <property type="match status" value="1"/>
</dbReference>
<evidence type="ECO:0000313" key="2">
    <source>
        <dbReference type="EMBL" id="NYF99708.1"/>
    </source>
</evidence>
<dbReference type="GO" id="GO:0005737">
    <property type="term" value="C:cytoplasm"/>
    <property type="evidence" value="ECO:0007669"/>
    <property type="project" value="TreeGrafter"/>
</dbReference>
<dbReference type="EMBL" id="JACCAE010000001">
    <property type="protein sequence ID" value="NYF99708.1"/>
    <property type="molecule type" value="Genomic_DNA"/>
</dbReference>
<protein>
    <submittedName>
        <fullName evidence="2">Putative phosphomutase (TIGR03848 family)</fullName>
    </submittedName>
</protein>
<dbReference type="PANTHER" id="PTHR48100:SF2">
    <property type="entry name" value="CONSERVED PROTEIN"/>
    <property type="match status" value="1"/>
</dbReference>
<dbReference type="Gene3D" id="3.40.50.1240">
    <property type="entry name" value="Phosphoglycerate mutase-like"/>
    <property type="match status" value="1"/>
</dbReference>
<dbReference type="Proteomes" id="UP000554054">
    <property type="component" value="Unassembled WGS sequence"/>
</dbReference>
<comment type="caution">
    <text evidence="2">The sequence shown here is derived from an EMBL/GenBank/DDBJ whole genome shotgun (WGS) entry which is preliminary data.</text>
</comment>
<dbReference type="GO" id="GO:0016791">
    <property type="term" value="F:phosphatase activity"/>
    <property type="evidence" value="ECO:0007669"/>
    <property type="project" value="TreeGrafter"/>
</dbReference>
<proteinExistence type="predicted"/>
<reference evidence="2 3" key="1">
    <citation type="submission" date="2020-07" db="EMBL/GenBank/DDBJ databases">
        <title>Sequencing the genomes of 1000 actinobacteria strains.</title>
        <authorList>
            <person name="Klenk H.-P."/>
        </authorList>
    </citation>
    <scope>NUCLEOTIDE SEQUENCE [LARGE SCALE GENOMIC DNA]</scope>
    <source>
        <strain evidence="2 3">DSM 26154</strain>
    </source>
</reference>
<feature type="compositionally biased region" description="Gly residues" evidence="1">
    <location>
        <begin position="226"/>
        <end position="237"/>
    </location>
</feature>
<name>A0A852VUM6_9MICO</name>
<dbReference type="SUPFAM" id="SSF53254">
    <property type="entry name" value="Phosphoglycerate mutase-like"/>
    <property type="match status" value="1"/>
</dbReference>
<evidence type="ECO:0000313" key="3">
    <source>
        <dbReference type="Proteomes" id="UP000554054"/>
    </source>
</evidence>
<dbReference type="InterPro" id="IPR013078">
    <property type="entry name" value="His_Pase_superF_clade-1"/>
</dbReference>
<gene>
    <name evidence="2" type="ORF">BJY20_003100</name>
</gene>
<dbReference type="InterPro" id="IPR022492">
    <property type="entry name" value="Phosphomutase_MSMEG4193_put"/>
</dbReference>
<dbReference type="InterPro" id="IPR029033">
    <property type="entry name" value="His_PPase_superfam"/>
</dbReference>
<dbReference type="AlphaFoldDB" id="A0A852VUM6"/>
<dbReference type="RefSeq" id="WP_185992369.1">
    <property type="nucleotide sequence ID" value="NZ_JACCAE010000001.1"/>
</dbReference>
<dbReference type="NCBIfam" id="TIGR03848">
    <property type="entry name" value="MSMEG_4193"/>
    <property type="match status" value="1"/>
</dbReference>
<dbReference type="CDD" id="cd07067">
    <property type="entry name" value="HP_PGM_like"/>
    <property type="match status" value="1"/>
</dbReference>
<dbReference type="InterPro" id="IPR050275">
    <property type="entry name" value="PGM_Phosphatase"/>
</dbReference>
<dbReference type="PANTHER" id="PTHR48100">
    <property type="entry name" value="BROAD-SPECIFICITY PHOSPHATASE YOR283W-RELATED"/>
    <property type="match status" value="1"/>
</dbReference>
<evidence type="ECO:0000256" key="1">
    <source>
        <dbReference type="SAM" id="MobiDB-lite"/>
    </source>
</evidence>
<sequence length="237" mass="24889">MAYCILIRHGRSTANTQGVLAGWLPGIGLDDTGREQAAALVDRLAGTPFVHLASSPLQRCLETSEPLAAAHGLTVQVHEGIGECRYGAWTGRPIKELAEEPLWRDVQDRPSEATFPSSDDYPGESIAQMSARAVAAVAEIDAAVTAEHGPHAVWGALSHGDVIKSVLAHAVGTPLDHFQRLHVDPASVSVIHFTDTRPMLLRTNDTGTSTLQPPRPKDASTAGDATVGGGTGLGSQS</sequence>
<feature type="compositionally biased region" description="Polar residues" evidence="1">
    <location>
        <begin position="203"/>
        <end position="212"/>
    </location>
</feature>
<keyword evidence="3" id="KW-1185">Reference proteome</keyword>
<accession>A0A852VUM6</accession>
<dbReference type="SMART" id="SM00855">
    <property type="entry name" value="PGAM"/>
    <property type="match status" value="1"/>
</dbReference>
<feature type="region of interest" description="Disordered" evidence="1">
    <location>
        <begin position="201"/>
        <end position="237"/>
    </location>
</feature>